<feature type="domain" description="Sodium/calcium exchanger membrane region" evidence="6">
    <location>
        <begin position="5"/>
        <end position="152"/>
    </location>
</feature>
<dbReference type="GO" id="GO:0008273">
    <property type="term" value="F:calcium, potassium:sodium antiporter activity"/>
    <property type="evidence" value="ECO:0007669"/>
    <property type="project" value="TreeGrafter"/>
</dbReference>
<feature type="transmembrane region" description="Helical" evidence="5">
    <location>
        <begin position="6"/>
        <end position="27"/>
    </location>
</feature>
<dbReference type="GO" id="GO:0006874">
    <property type="term" value="P:intracellular calcium ion homeostasis"/>
    <property type="evidence" value="ECO:0007669"/>
    <property type="project" value="TreeGrafter"/>
</dbReference>
<evidence type="ECO:0000256" key="1">
    <source>
        <dbReference type="ARBA" id="ARBA00004141"/>
    </source>
</evidence>
<evidence type="ECO:0000256" key="5">
    <source>
        <dbReference type="SAM" id="Phobius"/>
    </source>
</evidence>
<protein>
    <submittedName>
        <fullName evidence="7">Sodium:proton exchanger</fullName>
    </submittedName>
</protein>
<dbReference type="InterPro" id="IPR004837">
    <property type="entry name" value="NaCa_Exmemb"/>
</dbReference>
<keyword evidence="4 5" id="KW-0472">Membrane</keyword>
<gene>
    <name evidence="7" type="ORF">A3J66_00410</name>
</gene>
<dbReference type="GO" id="GO:0005886">
    <property type="term" value="C:plasma membrane"/>
    <property type="evidence" value="ECO:0007669"/>
    <property type="project" value="TreeGrafter"/>
</dbReference>
<feature type="transmembrane region" description="Helical" evidence="5">
    <location>
        <begin position="241"/>
        <end position="264"/>
    </location>
</feature>
<dbReference type="Pfam" id="PF01699">
    <property type="entry name" value="Na_Ca_ex"/>
    <property type="match status" value="2"/>
</dbReference>
<evidence type="ECO:0000256" key="2">
    <source>
        <dbReference type="ARBA" id="ARBA00022692"/>
    </source>
</evidence>
<name>A0A1F6M2S7_9BACT</name>
<evidence type="ECO:0000259" key="6">
    <source>
        <dbReference type="Pfam" id="PF01699"/>
    </source>
</evidence>
<dbReference type="InterPro" id="IPR044880">
    <property type="entry name" value="NCX_ion-bd_dom_sf"/>
</dbReference>
<dbReference type="PANTHER" id="PTHR10846">
    <property type="entry name" value="SODIUM/POTASSIUM/CALCIUM EXCHANGER"/>
    <property type="match status" value="1"/>
</dbReference>
<feature type="transmembrane region" description="Helical" evidence="5">
    <location>
        <begin position="39"/>
        <end position="62"/>
    </location>
</feature>
<evidence type="ECO:0000256" key="4">
    <source>
        <dbReference type="ARBA" id="ARBA00023136"/>
    </source>
</evidence>
<dbReference type="GO" id="GO:0005262">
    <property type="term" value="F:calcium channel activity"/>
    <property type="evidence" value="ECO:0007669"/>
    <property type="project" value="TreeGrafter"/>
</dbReference>
<feature type="transmembrane region" description="Helical" evidence="5">
    <location>
        <begin position="74"/>
        <end position="95"/>
    </location>
</feature>
<feature type="transmembrane region" description="Helical" evidence="5">
    <location>
        <begin position="168"/>
        <end position="190"/>
    </location>
</feature>
<dbReference type="InterPro" id="IPR004481">
    <property type="entry name" value="K/Na/Ca-exchanger"/>
</dbReference>
<comment type="subcellular location">
    <subcellularLocation>
        <location evidence="1">Membrane</location>
        <topology evidence="1">Multi-pass membrane protein</topology>
    </subcellularLocation>
</comment>
<reference evidence="7 8" key="1">
    <citation type="journal article" date="2016" name="Nat. Commun.">
        <title>Thousands of microbial genomes shed light on interconnected biogeochemical processes in an aquifer system.</title>
        <authorList>
            <person name="Anantharaman K."/>
            <person name="Brown C.T."/>
            <person name="Hug L.A."/>
            <person name="Sharon I."/>
            <person name="Castelle C.J."/>
            <person name="Probst A.J."/>
            <person name="Thomas B.C."/>
            <person name="Singh A."/>
            <person name="Wilkins M.J."/>
            <person name="Karaoz U."/>
            <person name="Brodie E.L."/>
            <person name="Williams K.H."/>
            <person name="Hubbard S.S."/>
            <person name="Banfield J.F."/>
        </authorList>
    </citation>
    <scope>NUCLEOTIDE SEQUENCE [LARGE SCALE GENOMIC DNA]</scope>
</reference>
<dbReference type="NCBIfam" id="TIGR00367">
    <property type="entry name" value="calcium/sodium antiporter"/>
    <property type="match status" value="1"/>
</dbReference>
<keyword evidence="3 5" id="KW-1133">Transmembrane helix</keyword>
<feature type="transmembrane region" description="Helical" evidence="5">
    <location>
        <begin position="137"/>
        <end position="156"/>
    </location>
</feature>
<dbReference type="Gene3D" id="1.20.1420.30">
    <property type="entry name" value="NCX, central ion-binding region"/>
    <property type="match status" value="1"/>
</dbReference>
<dbReference type="Proteomes" id="UP000176282">
    <property type="component" value="Unassembled WGS sequence"/>
</dbReference>
<evidence type="ECO:0000313" key="8">
    <source>
        <dbReference type="Proteomes" id="UP000176282"/>
    </source>
</evidence>
<feature type="domain" description="Sodium/calcium exchanger membrane region" evidence="6">
    <location>
        <begin position="176"/>
        <end position="318"/>
    </location>
</feature>
<evidence type="ECO:0000256" key="3">
    <source>
        <dbReference type="ARBA" id="ARBA00022989"/>
    </source>
</evidence>
<organism evidence="7 8">
    <name type="scientific">Candidatus Magasanikbacteria bacterium RIFCSPHIGHO2_02_FULL_47_14</name>
    <dbReference type="NCBI Taxonomy" id="1798680"/>
    <lineage>
        <taxon>Bacteria</taxon>
        <taxon>Candidatus Magasanikiibacteriota</taxon>
    </lineage>
</organism>
<feature type="transmembrane region" description="Helical" evidence="5">
    <location>
        <begin position="301"/>
        <end position="319"/>
    </location>
</feature>
<accession>A0A1F6M2S7</accession>
<proteinExistence type="predicted"/>
<evidence type="ECO:0000313" key="7">
    <source>
        <dbReference type="EMBL" id="OGH65885.1"/>
    </source>
</evidence>
<dbReference type="PANTHER" id="PTHR10846:SF8">
    <property type="entry name" value="INNER MEMBRANE PROTEIN YRBG"/>
    <property type="match status" value="1"/>
</dbReference>
<sequence length="321" mass="34589">MLLPIFFLLGGLGILIAGGEGLVRGAASMAKKIGIKPIVIGLTIVAFGTSAPELIVNIFSAVQGNTDLAVGNVIGSNIVNILLILGISSMIYPLAVQRATVWKEIPFALLGAAMVFIMGNDFLIDGKVLNEMTRSDGISYMGFFLIFIYYTITIAKGEKGGEDENNDITLYSWSTSLLLTFGGIFALFVGGKLLVDNAILLAEQAGLSEAFIGFTIVAVGTSLPELITSVIAALHKQDDLAIGNIIGSNIFNVFWILGLSSIIRPLPFNPSMNIDLVVNIVATLLLFAFMFIDTKHRLNRWQGGIFILLYIVYILFAIYRG</sequence>
<dbReference type="AlphaFoldDB" id="A0A1F6M2S7"/>
<comment type="caution">
    <text evidence="7">The sequence shown here is derived from an EMBL/GenBank/DDBJ whole genome shotgun (WGS) entry which is preliminary data.</text>
</comment>
<feature type="transmembrane region" description="Helical" evidence="5">
    <location>
        <begin position="276"/>
        <end position="294"/>
    </location>
</feature>
<dbReference type="EMBL" id="MFQB01000043">
    <property type="protein sequence ID" value="OGH65885.1"/>
    <property type="molecule type" value="Genomic_DNA"/>
</dbReference>
<feature type="transmembrane region" description="Helical" evidence="5">
    <location>
        <begin position="107"/>
        <end position="125"/>
    </location>
</feature>
<keyword evidence="2 5" id="KW-0812">Transmembrane</keyword>